<evidence type="ECO:0000313" key="1">
    <source>
        <dbReference type="Proteomes" id="UP000887576"/>
    </source>
</evidence>
<dbReference type="WBParaSite" id="JU765_v2.g8927.t1">
    <property type="protein sequence ID" value="JU765_v2.g8927.t1"/>
    <property type="gene ID" value="JU765_v2.g8927"/>
</dbReference>
<reference evidence="2" key="1">
    <citation type="submission" date="2022-11" db="UniProtKB">
        <authorList>
            <consortium name="WormBaseParasite"/>
        </authorList>
    </citation>
    <scope>IDENTIFICATION</scope>
</reference>
<accession>A0AC34RPD6</accession>
<proteinExistence type="predicted"/>
<evidence type="ECO:0000313" key="2">
    <source>
        <dbReference type="WBParaSite" id="JU765_v2.g8927.t1"/>
    </source>
</evidence>
<sequence>MDKSIKIANHNLNIGEILDVLQSNCPEYQEITKNGGEVVNFTTKALSENKGHVSMVYKLTLEFSNKKILNFALKVPTADPFIEAGTRIGQDFSSARRMIEAMICPFHVRECQFYRQVSPLFDSWLTPKVYDIQDWILDQKQGYLLLEDLTQNGIVLEKGATLNDEQIKSAVKFLVKFHVESWKTENEKSWKGKFLDGQKVWGDLIQQNSKELENLEDNFKNKVDSETMLKIQKYSNFLKPIITNKEFHYWAYQESHLESNIKEVLCHGDFW</sequence>
<protein>
    <submittedName>
        <fullName evidence="2">Uncharacterized protein</fullName>
    </submittedName>
</protein>
<dbReference type="Proteomes" id="UP000887576">
    <property type="component" value="Unplaced"/>
</dbReference>
<organism evidence="1 2">
    <name type="scientific">Panagrolaimus sp. JU765</name>
    <dbReference type="NCBI Taxonomy" id="591449"/>
    <lineage>
        <taxon>Eukaryota</taxon>
        <taxon>Metazoa</taxon>
        <taxon>Ecdysozoa</taxon>
        <taxon>Nematoda</taxon>
        <taxon>Chromadorea</taxon>
        <taxon>Rhabditida</taxon>
        <taxon>Tylenchina</taxon>
        <taxon>Panagrolaimomorpha</taxon>
        <taxon>Panagrolaimoidea</taxon>
        <taxon>Panagrolaimidae</taxon>
        <taxon>Panagrolaimus</taxon>
    </lineage>
</organism>
<name>A0AC34RPD6_9BILA</name>